<dbReference type="EMBL" id="JALNMJ010000012">
    <property type="protein sequence ID" value="MCK7613854.1"/>
    <property type="molecule type" value="Genomic_DNA"/>
</dbReference>
<evidence type="ECO:0000313" key="1">
    <source>
        <dbReference type="EMBL" id="MCK7613854.1"/>
    </source>
</evidence>
<sequence>MKAHFYIHFLRSKPILLATAVAMCVFSPRPASTQVQDGVILHTACEGDLFHCGKAPLERKGLAAVEIFDAGGLKGARMRDGAVLLQPNYDKIEMDKYKPLLRATKDKQHFWFDVQGNAIDKHSALQPTPEKLRDYLGCDQGLSIFQENDLYGMKWNNGEIQIEPEYEALTCYRHGFAWGAITEIRLWCPIDQTGEMRVTPDCRESVATFPRGIGHQSGGGYKNSVWWNRAYREYGLGKRALPPKVSSQPTF</sequence>
<evidence type="ECO:0008006" key="3">
    <source>
        <dbReference type="Google" id="ProtNLM"/>
    </source>
</evidence>
<protein>
    <recommendedName>
        <fullName evidence="3">WG containing repeat-containing protein</fullName>
    </recommendedName>
</protein>
<dbReference type="RefSeq" id="WP_248156116.1">
    <property type="nucleotide sequence ID" value="NZ_JALNMJ010000012.1"/>
</dbReference>
<accession>A0ABT0GWM9</accession>
<gene>
    <name evidence="1" type="ORF">M0H32_16925</name>
</gene>
<proteinExistence type="predicted"/>
<evidence type="ECO:0000313" key="2">
    <source>
        <dbReference type="Proteomes" id="UP001431221"/>
    </source>
</evidence>
<comment type="caution">
    <text evidence="1">The sequence shown here is derived from an EMBL/GenBank/DDBJ whole genome shotgun (WGS) entry which is preliminary data.</text>
</comment>
<keyword evidence="2" id="KW-1185">Reference proteome</keyword>
<reference evidence="1" key="1">
    <citation type="submission" date="2022-04" db="EMBL/GenBank/DDBJ databases">
        <title>Roseibium sp. CAU 1639 isolated from mud.</title>
        <authorList>
            <person name="Kim W."/>
        </authorList>
    </citation>
    <scope>NUCLEOTIDE SEQUENCE</scope>
    <source>
        <strain evidence="1">CAU 1639</strain>
    </source>
</reference>
<organism evidence="1 2">
    <name type="scientific">Roseibium sediminicola</name>
    <dbReference type="NCBI Taxonomy" id="2933272"/>
    <lineage>
        <taxon>Bacteria</taxon>
        <taxon>Pseudomonadati</taxon>
        <taxon>Pseudomonadota</taxon>
        <taxon>Alphaproteobacteria</taxon>
        <taxon>Hyphomicrobiales</taxon>
        <taxon>Stappiaceae</taxon>
        <taxon>Roseibium</taxon>
    </lineage>
</organism>
<name>A0ABT0GWM9_9HYPH</name>
<dbReference type="Proteomes" id="UP001431221">
    <property type="component" value="Unassembled WGS sequence"/>
</dbReference>